<reference evidence="1 2" key="2">
    <citation type="submission" date="2007-05" db="EMBL/GenBank/DDBJ databases">
        <title>Draft genome sequence of Bifidobacterium adolescentis (L2-32).</title>
        <authorList>
            <person name="Sudarsanam P."/>
            <person name="Ley R."/>
            <person name="Guruge J."/>
            <person name="Turnbaugh P.J."/>
            <person name="Mahowald M."/>
            <person name="Liep D."/>
            <person name="Gordon J."/>
        </authorList>
    </citation>
    <scope>NUCLEOTIDE SEQUENCE [LARGE SCALE GENOMIC DNA]</scope>
    <source>
        <strain evidence="1 2">L2-32</strain>
    </source>
</reference>
<name>A7A7C6_BIFAD</name>
<dbReference type="Proteomes" id="UP000003773">
    <property type="component" value="Unassembled WGS sequence"/>
</dbReference>
<dbReference type="EMBL" id="AAXD02000052">
    <property type="protein sequence ID" value="EDN82709.1"/>
    <property type="molecule type" value="Genomic_DNA"/>
</dbReference>
<evidence type="ECO:0000313" key="1">
    <source>
        <dbReference type="EMBL" id="EDN82709.1"/>
    </source>
</evidence>
<dbReference type="AlphaFoldDB" id="A7A7C6"/>
<organism evidence="1 2">
    <name type="scientific">Bifidobacterium adolescentis L2-32</name>
    <dbReference type="NCBI Taxonomy" id="411481"/>
    <lineage>
        <taxon>Bacteria</taxon>
        <taxon>Bacillati</taxon>
        <taxon>Actinomycetota</taxon>
        <taxon>Actinomycetes</taxon>
        <taxon>Bifidobacteriales</taxon>
        <taxon>Bifidobacteriaceae</taxon>
        <taxon>Bifidobacterium</taxon>
    </lineage>
</organism>
<sequence length="35" mass="4020">MGILDIHAVHARYARFALHCTSLYYVIPIESQQCV</sequence>
<accession>A7A7C6</accession>
<protein>
    <submittedName>
        <fullName evidence="1">Uncharacterized protein</fullName>
    </submittedName>
</protein>
<comment type="caution">
    <text evidence="1">The sequence shown here is derived from an EMBL/GenBank/DDBJ whole genome shotgun (WGS) entry which is preliminary data.</text>
</comment>
<reference evidence="1 2" key="1">
    <citation type="submission" date="2007-04" db="EMBL/GenBank/DDBJ databases">
        <authorList>
            <person name="Fulton L."/>
            <person name="Clifton S."/>
            <person name="Fulton B."/>
            <person name="Xu J."/>
            <person name="Minx P."/>
            <person name="Pepin K.H."/>
            <person name="Johnson M."/>
            <person name="Thiruvilangam P."/>
            <person name="Bhonagiri V."/>
            <person name="Nash W.E."/>
            <person name="Mardis E.R."/>
            <person name="Wilson R.K."/>
        </authorList>
    </citation>
    <scope>NUCLEOTIDE SEQUENCE [LARGE SCALE GENOMIC DNA]</scope>
    <source>
        <strain evidence="1 2">L2-32</strain>
    </source>
</reference>
<gene>
    <name evidence="1" type="ORF">BIFADO_01763</name>
</gene>
<proteinExistence type="predicted"/>
<dbReference type="HOGENOM" id="CLU_3363535_0_0_11"/>
<evidence type="ECO:0000313" key="2">
    <source>
        <dbReference type="Proteomes" id="UP000003773"/>
    </source>
</evidence>